<organism evidence="10 11">
    <name type="scientific">Thermovibrio guaymasensis</name>
    <dbReference type="NCBI Taxonomy" id="240167"/>
    <lineage>
        <taxon>Bacteria</taxon>
        <taxon>Pseudomonadati</taxon>
        <taxon>Aquificota</taxon>
        <taxon>Aquificia</taxon>
        <taxon>Desulfurobacteriales</taxon>
        <taxon>Desulfurobacteriaceae</taxon>
        <taxon>Thermovibrio</taxon>
    </lineage>
</organism>
<evidence type="ECO:0000313" key="10">
    <source>
        <dbReference type="EMBL" id="RKQ63255.1"/>
    </source>
</evidence>
<dbReference type="NCBIfam" id="TIGR03506">
    <property type="entry name" value="FlgEFG_subfam"/>
    <property type="match status" value="1"/>
</dbReference>
<dbReference type="InterPro" id="IPR053967">
    <property type="entry name" value="LlgE_F_G-like_D1"/>
</dbReference>
<dbReference type="Pfam" id="PF07559">
    <property type="entry name" value="FlgE_D2"/>
    <property type="match status" value="1"/>
</dbReference>
<dbReference type="Pfam" id="PF06429">
    <property type="entry name" value="Flg_bbr_C"/>
    <property type="match status" value="1"/>
</dbReference>
<sequence length="537" mass="58733">MLQSFYTAFTGLSADKDWLSVISDNIANVNTVGFKAERAVFEDLLSRSLTTFKNGAPVNREVGGGVFVSATVKDFSQGTFKNTNNPLDLALDGEGFFMVKDKSGVTYYTRNGEFRLDANGDLINMLGMKVQGWMLDDNGNLLGAVSNINIPRDIKPKSTSYVAFKEPSNLDSRAPFIEDNPNTANVDESIFNTANSSTFNYVNAITVYDSLGNPHNLEFYFIHKQDNSGNAFWLVYSAIDGKPVEIPAGSDKFAFLKIQFKPDGTIDEANIKGYGKVSSVTNESQTESADDGKFTLSNSPLVPGSVKVSYNSGNKEIFDDGKGNLIDKSTGDVKGTVDYSNGTIKVFDLAGNGNNNDSINVDYEYYDNTESTNSLDPKKIQTAEVDLKNGAAPIELSLNILPLKQVASDFIFYSEQDGNSKGDLMAVAVSEDGTIKATYTNGKVKDIARLAIATFKDKEMLVRKGSWLYVPNVQTFTPVIMPGGVISKVRSGMLEMSNVDIANEFINLITAQRTYQANARVITTDDQILQETMNIKR</sequence>
<dbReference type="GO" id="GO:0009425">
    <property type="term" value="C:bacterial-type flagellum basal body"/>
    <property type="evidence" value="ECO:0007669"/>
    <property type="project" value="UniProtKB-SubCell"/>
</dbReference>
<evidence type="ECO:0000259" key="9">
    <source>
        <dbReference type="Pfam" id="PF22692"/>
    </source>
</evidence>
<dbReference type="Proteomes" id="UP000280881">
    <property type="component" value="Unassembled WGS sequence"/>
</dbReference>
<feature type="domain" description="Flagellar basal-body/hook protein C-terminal" evidence="7">
    <location>
        <begin position="490"/>
        <end position="535"/>
    </location>
</feature>
<keyword evidence="4 5" id="KW-0975">Bacterial flagellum</keyword>
<dbReference type="PROSITE" id="PS00588">
    <property type="entry name" value="FLAGELLA_BB_ROD"/>
    <property type="match status" value="1"/>
</dbReference>
<evidence type="ECO:0000256" key="5">
    <source>
        <dbReference type="RuleBase" id="RU362116"/>
    </source>
</evidence>
<dbReference type="InterPro" id="IPR011491">
    <property type="entry name" value="FlgE_D2"/>
</dbReference>
<gene>
    <name evidence="10" type="ORF">C7457_0118</name>
</gene>
<keyword evidence="10" id="KW-0282">Flagellum</keyword>
<dbReference type="PANTHER" id="PTHR30435">
    <property type="entry name" value="FLAGELLAR PROTEIN"/>
    <property type="match status" value="1"/>
</dbReference>
<evidence type="ECO:0000256" key="2">
    <source>
        <dbReference type="ARBA" id="ARBA00009677"/>
    </source>
</evidence>
<dbReference type="Pfam" id="PF00460">
    <property type="entry name" value="Flg_bb_rod"/>
    <property type="match status" value="1"/>
</dbReference>
<feature type="domain" description="Flagellar hook protein FlgE/F/G-like D1" evidence="9">
    <location>
        <begin position="90"/>
        <end position="155"/>
    </location>
</feature>
<dbReference type="EMBL" id="RBIE01000001">
    <property type="protein sequence ID" value="RKQ63255.1"/>
    <property type="molecule type" value="Genomic_DNA"/>
</dbReference>
<name>A0A420W7K2_9BACT</name>
<dbReference type="InterPro" id="IPR019776">
    <property type="entry name" value="Flagellar_basal_body_rod_CS"/>
</dbReference>
<dbReference type="RefSeq" id="WP_121169466.1">
    <property type="nucleotide sequence ID" value="NZ_RBIE01000001.1"/>
</dbReference>
<dbReference type="InterPro" id="IPR020013">
    <property type="entry name" value="Flagellar_FlgE/F/G"/>
</dbReference>
<dbReference type="Gene3D" id="2.60.98.20">
    <property type="entry name" value="Flagellar hook protein FlgE"/>
    <property type="match status" value="1"/>
</dbReference>
<evidence type="ECO:0000313" key="11">
    <source>
        <dbReference type="Proteomes" id="UP000280881"/>
    </source>
</evidence>
<reference evidence="10 11" key="1">
    <citation type="submission" date="2018-10" db="EMBL/GenBank/DDBJ databases">
        <title>Genomic Encyclopedia of Type Strains, Phase IV (KMG-IV): sequencing the most valuable type-strain genomes for metagenomic binning, comparative biology and taxonomic classification.</title>
        <authorList>
            <person name="Goeker M."/>
        </authorList>
    </citation>
    <scope>NUCLEOTIDE SEQUENCE [LARGE SCALE GENOMIC DNA]</scope>
    <source>
        <strain evidence="10 11">DSM 15521</strain>
    </source>
</reference>
<comment type="similarity">
    <text evidence="2 5">Belongs to the flagella basal body rod proteins family.</text>
</comment>
<proteinExistence type="inferred from homology"/>
<comment type="subcellular location">
    <subcellularLocation>
        <location evidence="1 5">Bacterial flagellum basal body</location>
    </subcellularLocation>
</comment>
<protein>
    <recommendedName>
        <fullName evidence="3 5">Flagellar hook protein FlgE</fullName>
    </recommendedName>
</protein>
<accession>A0A420W7K2</accession>
<evidence type="ECO:0000256" key="3">
    <source>
        <dbReference type="ARBA" id="ARBA00019015"/>
    </source>
</evidence>
<feature type="domain" description="Flagellar basal body rod protein N-terminal" evidence="6">
    <location>
        <begin position="5"/>
        <end position="35"/>
    </location>
</feature>
<dbReference type="OrthoDB" id="9804559at2"/>
<comment type="function">
    <text evidence="5">A flexible structure which links the flagellar filament to the drive apparatus in the basal body.</text>
</comment>
<comment type="caution">
    <text evidence="10">The sequence shown here is derived from an EMBL/GenBank/DDBJ whole genome shotgun (WGS) entry which is preliminary data.</text>
</comment>
<dbReference type="GO" id="GO:0009424">
    <property type="term" value="C:bacterial-type flagellum hook"/>
    <property type="evidence" value="ECO:0007669"/>
    <property type="project" value="TreeGrafter"/>
</dbReference>
<dbReference type="GO" id="GO:0071978">
    <property type="term" value="P:bacterial-type flagellum-dependent swarming motility"/>
    <property type="evidence" value="ECO:0007669"/>
    <property type="project" value="TreeGrafter"/>
</dbReference>
<keyword evidence="10" id="KW-0966">Cell projection</keyword>
<dbReference type="Pfam" id="PF22692">
    <property type="entry name" value="LlgE_F_G_D1"/>
    <property type="match status" value="1"/>
</dbReference>
<dbReference type="InterPro" id="IPR001444">
    <property type="entry name" value="Flag_bb_rod_N"/>
</dbReference>
<dbReference type="InterPro" id="IPR010930">
    <property type="entry name" value="Flg_bb/hook_C_dom"/>
</dbReference>
<evidence type="ECO:0000259" key="6">
    <source>
        <dbReference type="Pfam" id="PF00460"/>
    </source>
</evidence>
<keyword evidence="10" id="KW-0969">Cilium</keyword>
<dbReference type="PANTHER" id="PTHR30435:SF1">
    <property type="entry name" value="FLAGELLAR HOOK PROTEIN FLGE"/>
    <property type="match status" value="1"/>
</dbReference>
<dbReference type="InterPro" id="IPR037925">
    <property type="entry name" value="FlgE/F/G-like"/>
</dbReference>
<dbReference type="AlphaFoldDB" id="A0A420W7K2"/>
<evidence type="ECO:0000259" key="8">
    <source>
        <dbReference type="Pfam" id="PF07559"/>
    </source>
</evidence>
<dbReference type="GO" id="GO:0005829">
    <property type="term" value="C:cytosol"/>
    <property type="evidence" value="ECO:0007669"/>
    <property type="project" value="TreeGrafter"/>
</dbReference>
<dbReference type="SUPFAM" id="SSF117143">
    <property type="entry name" value="Flagellar hook protein flgE"/>
    <property type="match status" value="1"/>
</dbReference>
<evidence type="ECO:0000256" key="4">
    <source>
        <dbReference type="ARBA" id="ARBA00023143"/>
    </source>
</evidence>
<dbReference type="InterPro" id="IPR037058">
    <property type="entry name" value="Falgellar_hook_FlgE_sf"/>
</dbReference>
<keyword evidence="11" id="KW-1185">Reference proteome</keyword>
<evidence type="ECO:0000256" key="1">
    <source>
        <dbReference type="ARBA" id="ARBA00004117"/>
    </source>
</evidence>
<evidence type="ECO:0000259" key="7">
    <source>
        <dbReference type="Pfam" id="PF06429"/>
    </source>
</evidence>
<feature type="domain" description="Flagellar hook protein FlgE D2" evidence="8">
    <location>
        <begin position="185"/>
        <end position="336"/>
    </location>
</feature>